<evidence type="ECO:0000313" key="3">
    <source>
        <dbReference type="Proteomes" id="UP000824469"/>
    </source>
</evidence>
<feature type="region of interest" description="Disordered" evidence="1">
    <location>
        <begin position="21"/>
        <end position="60"/>
    </location>
</feature>
<organism evidence="2 3">
    <name type="scientific">Taxus chinensis</name>
    <name type="common">Chinese yew</name>
    <name type="synonym">Taxus wallichiana var. chinensis</name>
    <dbReference type="NCBI Taxonomy" id="29808"/>
    <lineage>
        <taxon>Eukaryota</taxon>
        <taxon>Viridiplantae</taxon>
        <taxon>Streptophyta</taxon>
        <taxon>Embryophyta</taxon>
        <taxon>Tracheophyta</taxon>
        <taxon>Spermatophyta</taxon>
        <taxon>Pinopsida</taxon>
        <taxon>Pinidae</taxon>
        <taxon>Conifers II</taxon>
        <taxon>Cupressales</taxon>
        <taxon>Taxaceae</taxon>
        <taxon>Taxus</taxon>
    </lineage>
</organism>
<comment type="caution">
    <text evidence="2">The sequence shown here is derived from an EMBL/GenBank/DDBJ whole genome shotgun (WGS) entry which is preliminary data.</text>
</comment>
<dbReference type="Proteomes" id="UP000824469">
    <property type="component" value="Unassembled WGS sequence"/>
</dbReference>
<proteinExistence type="predicted"/>
<feature type="compositionally biased region" description="Basic and acidic residues" evidence="1">
    <location>
        <begin position="44"/>
        <end position="60"/>
    </location>
</feature>
<keyword evidence="3" id="KW-1185">Reference proteome</keyword>
<dbReference type="EMBL" id="JAHRHJ020000002">
    <property type="protein sequence ID" value="KAH9326194.1"/>
    <property type="molecule type" value="Genomic_DNA"/>
</dbReference>
<dbReference type="AlphaFoldDB" id="A0AA38LJC8"/>
<reference evidence="2 3" key="1">
    <citation type="journal article" date="2021" name="Nat. Plants">
        <title>The Taxus genome provides insights into paclitaxel biosynthesis.</title>
        <authorList>
            <person name="Xiong X."/>
            <person name="Gou J."/>
            <person name="Liao Q."/>
            <person name="Li Y."/>
            <person name="Zhou Q."/>
            <person name="Bi G."/>
            <person name="Li C."/>
            <person name="Du R."/>
            <person name="Wang X."/>
            <person name="Sun T."/>
            <person name="Guo L."/>
            <person name="Liang H."/>
            <person name="Lu P."/>
            <person name="Wu Y."/>
            <person name="Zhang Z."/>
            <person name="Ro D.K."/>
            <person name="Shang Y."/>
            <person name="Huang S."/>
            <person name="Yan J."/>
        </authorList>
    </citation>
    <scope>NUCLEOTIDE SEQUENCE [LARGE SCALE GENOMIC DNA]</scope>
    <source>
        <strain evidence="2">Ta-2019</strain>
    </source>
</reference>
<feature type="compositionally biased region" description="Acidic residues" evidence="1">
    <location>
        <begin position="30"/>
        <end position="43"/>
    </location>
</feature>
<accession>A0AA38LJC8</accession>
<sequence length="73" mass="8500">RLQNIVESVDVRVDELKKHKVTTQVSDHSEESDQNEVEEEIEEEERKETKAPSRFVQKDHGEILILNDKDDGV</sequence>
<feature type="non-terminal residue" evidence="2">
    <location>
        <position position="1"/>
    </location>
</feature>
<gene>
    <name evidence="2" type="ORF">KI387_006372</name>
</gene>
<evidence type="ECO:0000256" key="1">
    <source>
        <dbReference type="SAM" id="MobiDB-lite"/>
    </source>
</evidence>
<protein>
    <submittedName>
        <fullName evidence="2">Uncharacterized protein</fullName>
    </submittedName>
</protein>
<evidence type="ECO:0000313" key="2">
    <source>
        <dbReference type="EMBL" id="KAH9326194.1"/>
    </source>
</evidence>
<name>A0AA38LJC8_TAXCH</name>
<feature type="non-terminal residue" evidence="2">
    <location>
        <position position="73"/>
    </location>
</feature>